<dbReference type="AlphaFoldDB" id="A0A250FZ99"/>
<protein>
    <recommendedName>
        <fullName evidence="4">DUF192 domain-containing protein</fullName>
    </recommendedName>
</protein>
<dbReference type="InterPro" id="IPR038695">
    <property type="entry name" value="Saro_0823-like_sf"/>
</dbReference>
<dbReference type="OrthoDB" id="5526466at2"/>
<reference evidence="3" key="1">
    <citation type="submission" date="2017-06" db="EMBL/GenBank/DDBJ databases">
        <title>Capnocytophaga spp. assemblies.</title>
        <authorList>
            <person name="Gulvik C.A."/>
        </authorList>
    </citation>
    <scope>NUCLEOTIDE SEQUENCE [LARGE SCALE GENOMIC DNA]</scope>
    <source>
        <strain evidence="3">H2177</strain>
    </source>
</reference>
<evidence type="ECO:0000313" key="2">
    <source>
        <dbReference type="EMBL" id="ATA90383.1"/>
    </source>
</evidence>
<dbReference type="Gene3D" id="2.60.120.1140">
    <property type="entry name" value="Protein of unknown function DUF192"/>
    <property type="match status" value="1"/>
</dbReference>
<sequence>MNFFRKYFVHLALGLVGIAALAYVLPVLFSSEEKKVIFQETEIKAPEIEFTREAELSIFKNGNLLKKIDVEFADTPEETSLGLMYRKGMDENQGMLFIFPEEEMRSFYMKNTEFPLDIIYLDAQKQVVSIAKRAKPYDETSLPSEKPAMYVLEINGGLSDKWGIEAGDTITFEKIR</sequence>
<evidence type="ECO:0008006" key="4">
    <source>
        <dbReference type="Google" id="ProtNLM"/>
    </source>
</evidence>
<evidence type="ECO:0000313" key="3">
    <source>
        <dbReference type="Proteomes" id="UP000217348"/>
    </source>
</evidence>
<keyword evidence="1" id="KW-0812">Transmembrane</keyword>
<gene>
    <name evidence="2" type="ORF">CGC58_11955</name>
</gene>
<dbReference type="KEGG" id="csto:CGC58_11955"/>
<dbReference type="RefSeq" id="WP_095896924.1">
    <property type="nucleotide sequence ID" value="NZ_BOPK01000009.1"/>
</dbReference>
<keyword evidence="1" id="KW-1133">Transmembrane helix</keyword>
<name>A0A250FZ99_9FLAO</name>
<dbReference type="PANTHER" id="PTHR37953">
    <property type="entry name" value="UPF0127 PROTEIN MJ1496"/>
    <property type="match status" value="1"/>
</dbReference>
<dbReference type="EMBL" id="CP022387">
    <property type="protein sequence ID" value="ATA90383.1"/>
    <property type="molecule type" value="Genomic_DNA"/>
</dbReference>
<accession>A0A250FZ99</accession>
<keyword evidence="1" id="KW-0472">Membrane</keyword>
<dbReference type="PANTHER" id="PTHR37953:SF1">
    <property type="entry name" value="UPF0127 PROTEIN MJ1496"/>
    <property type="match status" value="1"/>
</dbReference>
<proteinExistence type="predicted"/>
<organism evidence="2 3">
    <name type="scientific">Capnocytophaga stomatis</name>
    <dbReference type="NCBI Taxonomy" id="1848904"/>
    <lineage>
        <taxon>Bacteria</taxon>
        <taxon>Pseudomonadati</taxon>
        <taxon>Bacteroidota</taxon>
        <taxon>Flavobacteriia</taxon>
        <taxon>Flavobacteriales</taxon>
        <taxon>Flavobacteriaceae</taxon>
        <taxon>Capnocytophaga</taxon>
    </lineage>
</organism>
<feature type="transmembrane region" description="Helical" evidence="1">
    <location>
        <begin position="7"/>
        <end position="29"/>
    </location>
</feature>
<dbReference type="Proteomes" id="UP000217348">
    <property type="component" value="Chromosome"/>
</dbReference>
<evidence type="ECO:0000256" key="1">
    <source>
        <dbReference type="SAM" id="Phobius"/>
    </source>
</evidence>
<dbReference type="Pfam" id="PF02643">
    <property type="entry name" value="DUF192"/>
    <property type="match status" value="1"/>
</dbReference>
<dbReference type="InterPro" id="IPR003795">
    <property type="entry name" value="DUF192"/>
</dbReference>